<comment type="caution">
    <text evidence="2">The sequence shown here is derived from an EMBL/GenBank/DDBJ whole genome shotgun (WGS) entry which is preliminary data.</text>
</comment>
<evidence type="ECO:0000313" key="2">
    <source>
        <dbReference type="EMBL" id="PRQ06818.1"/>
    </source>
</evidence>
<evidence type="ECO:0008006" key="4">
    <source>
        <dbReference type="Google" id="ProtNLM"/>
    </source>
</evidence>
<name>A0A2S9YP14_9BACT</name>
<dbReference type="OrthoDB" id="3267646at2"/>
<feature type="transmembrane region" description="Helical" evidence="1">
    <location>
        <begin position="102"/>
        <end position="123"/>
    </location>
</feature>
<dbReference type="RefSeq" id="WP_106090463.1">
    <property type="nucleotide sequence ID" value="NZ_PVNL01000066.1"/>
</dbReference>
<feature type="transmembrane region" description="Helical" evidence="1">
    <location>
        <begin position="12"/>
        <end position="29"/>
    </location>
</feature>
<sequence length="139" mass="15237">MSAQKRQVKAVFRGLLGAVMVLVGLMHFVNPEPFIMIVPDYLPYHAALVYISGVFEILLGVALFVPQVRSLAGWGLIALFLAVLPANIWMATQGIQLPGLEVSPAVAWARLPFQAVFIVWAWAVTRPDADPNEASPDRE</sequence>
<feature type="transmembrane region" description="Helical" evidence="1">
    <location>
        <begin position="71"/>
        <end position="90"/>
    </location>
</feature>
<gene>
    <name evidence="2" type="ORF">ENSA7_34780</name>
</gene>
<evidence type="ECO:0000313" key="3">
    <source>
        <dbReference type="Proteomes" id="UP000238823"/>
    </source>
</evidence>
<dbReference type="AlphaFoldDB" id="A0A2S9YP14"/>
<keyword evidence="1" id="KW-0472">Membrane</keyword>
<protein>
    <recommendedName>
        <fullName evidence="4">DoxX</fullName>
    </recommendedName>
</protein>
<proteinExistence type="predicted"/>
<organism evidence="2 3">
    <name type="scientific">Enhygromyxa salina</name>
    <dbReference type="NCBI Taxonomy" id="215803"/>
    <lineage>
        <taxon>Bacteria</taxon>
        <taxon>Pseudomonadati</taxon>
        <taxon>Myxococcota</taxon>
        <taxon>Polyangia</taxon>
        <taxon>Nannocystales</taxon>
        <taxon>Nannocystaceae</taxon>
        <taxon>Enhygromyxa</taxon>
    </lineage>
</organism>
<dbReference type="PANTHER" id="PTHR36974">
    <property type="entry name" value="MEMBRANE PROTEIN-RELATED"/>
    <property type="match status" value="1"/>
</dbReference>
<reference evidence="2 3" key="1">
    <citation type="submission" date="2018-03" db="EMBL/GenBank/DDBJ databases">
        <title>Draft Genome Sequences of the Obligatory Marine Myxobacteria Enhygromyxa salina SWB007.</title>
        <authorList>
            <person name="Poehlein A."/>
            <person name="Moghaddam J.A."/>
            <person name="Harms H."/>
            <person name="Alanjari M."/>
            <person name="Koenig G.M."/>
            <person name="Daniel R."/>
            <person name="Schaeberle T.F."/>
        </authorList>
    </citation>
    <scope>NUCLEOTIDE SEQUENCE [LARGE SCALE GENOMIC DNA]</scope>
    <source>
        <strain evidence="2 3">SWB007</strain>
    </source>
</reference>
<dbReference type="PANTHER" id="PTHR36974:SF1">
    <property type="entry name" value="DOXX FAMILY MEMBRANE PROTEIN"/>
    <property type="match status" value="1"/>
</dbReference>
<feature type="transmembrane region" description="Helical" evidence="1">
    <location>
        <begin position="41"/>
        <end position="64"/>
    </location>
</feature>
<dbReference type="Proteomes" id="UP000238823">
    <property type="component" value="Unassembled WGS sequence"/>
</dbReference>
<accession>A0A2S9YP14</accession>
<evidence type="ECO:0000256" key="1">
    <source>
        <dbReference type="SAM" id="Phobius"/>
    </source>
</evidence>
<keyword evidence="1" id="KW-1133">Transmembrane helix</keyword>
<keyword evidence="1" id="KW-0812">Transmembrane</keyword>
<dbReference type="EMBL" id="PVNL01000066">
    <property type="protein sequence ID" value="PRQ06818.1"/>
    <property type="molecule type" value="Genomic_DNA"/>
</dbReference>